<reference evidence="4 5" key="1">
    <citation type="submission" date="2021-01" db="EMBL/GenBank/DDBJ databases">
        <title>Whole genome shotgun sequence of Catellatospora citrea NBRC 14495.</title>
        <authorList>
            <person name="Komaki H."/>
            <person name="Tamura T."/>
        </authorList>
    </citation>
    <scope>NUCLEOTIDE SEQUENCE [LARGE SCALE GENOMIC DNA]</scope>
    <source>
        <strain evidence="4 5">NBRC 14495</strain>
    </source>
</reference>
<gene>
    <name evidence="4" type="ORF">Cci01nite_38520</name>
</gene>
<keyword evidence="5" id="KW-1185">Reference proteome</keyword>
<dbReference type="InterPro" id="IPR002884">
    <property type="entry name" value="P_dom"/>
</dbReference>
<organism evidence="4 5">
    <name type="scientific">Catellatospora citrea</name>
    <dbReference type="NCBI Taxonomy" id="53366"/>
    <lineage>
        <taxon>Bacteria</taxon>
        <taxon>Bacillati</taxon>
        <taxon>Actinomycetota</taxon>
        <taxon>Actinomycetes</taxon>
        <taxon>Micromonosporales</taxon>
        <taxon>Micromonosporaceae</taxon>
        <taxon>Catellatospora</taxon>
    </lineage>
</organism>
<dbReference type="AlphaFoldDB" id="A0A8J3NZW2"/>
<keyword evidence="2" id="KW-0378">Hydrolase</keyword>
<dbReference type="GO" id="GO:0006508">
    <property type="term" value="P:proteolysis"/>
    <property type="evidence" value="ECO:0007669"/>
    <property type="project" value="UniProtKB-KW"/>
</dbReference>
<dbReference type="Gene3D" id="2.60.120.260">
    <property type="entry name" value="Galactose-binding domain-like"/>
    <property type="match status" value="1"/>
</dbReference>
<name>A0A8J3NZW2_9ACTN</name>
<protein>
    <recommendedName>
        <fullName evidence="3">P/Homo B domain-containing protein</fullName>
    </recommendedName>
</protein>
<dbReference type="Pfam" id="PF01483">
    <property type="entry name" value="P_proprotein"/>
    <property type="match status" value="1"/>
</dbReference>
<dbReference type="GO" id="GO:0004252">
    <property type="term" value="F:serine-type endopeptidase activity"/>
    <property type="evidence" value="ECO:0007669"/>
    <property type="project" value="InterPro"/>
</dbReference>
<evidence type="ECO:0000256" key="1">
    <source>
        <dbReference type="ARBA" id="ARBA00022670"/>
    </source>
</evidence>
<dbReference type="FunFam" id="2.60.120.260:FF:000149">
    <property type="entry name" value="Leupeptin-inactivating enzyme 1"/>
    <property type="match status" value="1"/>
</dbReference>
<dbReference type="InterPro" id="IPR008979">
    <property type="entry name" value="Galactose-bd-like_sf"/>
</dbReference>
<feature type="domain" description="P/Homo B" evidence="3">
    <location>
        <begin position="79"/>
        <end position="197"/>
    </location>
</feature>
<dbReference type="PROSITE" id="PS51829">
    <property type="entry name" value="P_HOMO_B"/>
    <property type="match status" value="1"/>
</dbReference>
<evidence type="ECO:0000256" key="2">
    <source>
        <dbReference type="ARBA" id="ARBA00022801"/>
    </source>
</evidence>
<evidence type="ECO:0000313" key="5">
    <source>
        <dbReference type="Proteomes" id="UP000659904"/>
    </source>
</evidence>
<dbReference type="EMBL" id="BONH01000016">
    <property type="protein sequence ID" value="GIF98758.1"/>
    <property type="molecule type" value="Genomic_DNA"/>
</dbReference>
<sequence>MTSTIGATLTNGSAQTVSLSASGLPSGATASFSPTSITSAGGSSTLTIATSASTPAGTYAVTVTGTGASSTRTTTYSLTVNGAPGCTGTNPTDVTIPDLTTVTSTITISGCARSASPTSAVAVNIIHTYKGDLVVDLVAPDGSVYNLHNRSGGSADNINQTYTVNLSTEAANGTWTLRVRDAASADTGRIDTWSLTL</sequence>
<accession>A0A8J3NZW2</accession>
<evidence type="ECO:0000259" key="3">
    <source>
        <dbReference type="PROSITE" id="PS51829"/>
    </source>
</evidence>
<keyword evidence="1" id="KW-0645">Protease</keyword>
<comment type="caution">
    <text evidence="4">The sequence shown here is derived from an EMBL/GenBank/DDBJ whole genome shotgun (WGS) entry which is preliminary data.</text>
</comment>
<dbReference type="SUPFAM" id="SSF49785">
    <property type="entry name" value="Galactose-binding domain-like"/>
    <property type="match status" value="1"/>
</dbReference>
<proteinExistence type="predicted"/>
<dbReference type="Proteomes" id="UP000659904">
    <property type="component" value="Unassembled WGS sequence"/>
</dbReference>
<evidence type="ECO:0000313" key="4">
    <source>
        <dbReference type="EMBL" id="GIF98758.1"/>
    </source>
</evidence>